<reference evidence="2 3" key="1">
    <citation type="submission" date="2024-02" db="EMBL/GenBank/DDBJ databases">
        <authorList>
            <person name="Chen Y."/>
            <person name="Shah S."/>
            <person name="Dougan E. K."/>
            <person name="Thang M."/>
            <person name="Chan C."/>
        </authorList>
    </citation>
    <scope>NUCLEOTIDE SEQUENCE [LARGE SCALE GENOMIC DNA]</scope>
</reference>
<feature type="compositionally biased region" description="Polar residues" evidence="1">
    <location>
        <begin position="149"/>
        <end position="161"/>
    </location>
</feature>
<protein>
    <submittedName>
        <fullName evidence="2">Uncharacterized protein</fullName>
    </submittedName>
</protein>
<evidence type="ECO:0000313" key="2">
    <source>
        <dbReference type="EMBL" id="CAK9099722.1"/>
    </source>
</evidence>
<name>A0ABP0RGK9_9DINO</name>
<dbReference type="Proteomes" id="UP001642484">
    <property type="component" value="Unassembled WGS sequence"/>
</dbReference>
<proteinExistence type="predicted"/>
<sequence length="225" mass="24510">AKEKKKPVAPASERFDYSRTQGINKDDPRATGPPCHGEHTPAMPGRGSNTGSNAHATWVGCSECGIRLGYTPAFGAHGLTRQAGPLVADTTTQLVEKKPDKGSIELKDKKIGLDAAERSLEKRMETIRKQKEQWLSTQQRKDKFAAETTKVSPGKSSQGQSPERPMTPSPPTAGYAQDHTMAHTGSKKSARLPEKSAEEYEIATQPENEEEEEWSRVTPVSPSST</sequence>
<dbReference type="EMBL" id="CAXAMN010025994">
    <property type="protein sequence ID" value="CAK9099722.1"/>
    <property type="molecule type" value="Genomic_DNA"/>
</dbReference>
<gene>
    <name evidence="2" type="ORF">CCMP2556_LOCUS47168</name>
</gene>
<comment type="caution">
    <text evidence="2">The sequence shown here is derived from an EMBL/GenBank/DDBJ whole genome shotgun (WGS) entry which is preliminary data.</text>
</comment>
<organism evidence="2 3">
    <name type="scientific">Durusdinium trenchii</name>
    <dbReference type="NCBI Taxonomy" id="1381693"/>
    <lineage>
        <taxon>Eukaryota</taxon>
        <taxon>Sar</taxon>
        <taxon>Alveolata</taxon>
        <taxon>Dinophyceae</taxon>
        <taxon>Suessiales</taxon>
        <taxon>Symbiodiniaceae</taxon>
        <taxon>Durusdinium</taxon>
    </lineage>
</organism>
<feature type="region of interest" description="Disordered" evidence="1">
    <location>
        <begin position="1"/>
        <end position="53"/>
    </location>
</feature>
<evidence type="ECO:0000313" key="3">
    <source>
        <dbReference type="Proteomes" id="UP001642484"/>
    </source>
</evidence>
<accession>A0ABP0RGK9</accession>
<keyword evidence="3" id="KW-1185">Reference proteome</keyword>
<feature type="region of interest" description="Disordered" evidence="1">
    <location>
        <begin position="130"/>
        <end position="225"/>
    </location>
</feature>
<evidence type="ECO:0000256" key="1">
    <source>
        <dbReference type="SAM" id="MobiDB-lite"/>
    </source>
</evidence>
<feature type="non-terminal residue" evidence="2">
    <location>
        <position position="1"/>
    </location>
</feature>